<feature type="modified residue" description="N6-(pyridoxal phosphate)lysine" evidence="5">
    <location>
        <position position="202"/>
    </location>
</feature>
<evidence type="ECO:0000313" key="8">
    <source>
        <dbReference type="Proteomes" id="UP000198625"/>
    </source>
</evidence>
<dbReference type="Proteomes" id="UP000198625">
    <property type="component" value="Unassembled WGS sequence"/>
</dbReference>
<comment type="cofactor">
    <cofactor evidence="1">
        <name>pyridoxal 5'-phosphate</name>
        <dbReference type="ChEBI" id="CHEBI:597326"/>
    </cofactor>
</comment>
<evidence type="ECO:0000256" key="3">
    <source>
        <dbReference type="ARBA" id="ARBA00022898"/>
    </source>
</evidence>
<protein>
    <submittedName>
        <fullName evidence="7">L-threonine aldolase</fullName>
    </submittedName>
</protein>
<keyword evidence="8" id="KW-1185">Reference proteome</keyword>
<gene>
    <name evidence="7" type="ORF">SAMN05660462_01799</name>
</gene>
<evidence type="ECO:0000313" key="7">
    <source>
        <dbReference type="EMBL" id="SDZ08485.1"/>
    </source>
</evidence>
<reference evidence="7 8" key="1">
    <citation type="submission" date="2016-10" db="EMBL/GenBank/DDBJ databases">
        <authorList>
            <person name="de Groot N.N."/>
        </authorList>
    </citation>
    <scope>NUCLEOTIDE SEQUENCE [LARGE SCALE GENOMIC DNA]</scope>
    <source>
        <strain evidence="7 8">DSM 21650</strain>
    </source>
</reference>
<dbReference type="STRING" id="415015.SAMN05660462_01799"/>
<keyword evidence="4" id="KW-0456">Lyase</keyword>
<dbReference type="InterPro" id="IPR015424">
    <property type="entry name" value="PyrdxlP-dep_Trfase"/>
</dbReference>
<dbReference type="FunFam" id="3.90.1150.10:FF:000041">
    <property type="entry name" value="Low-specificity L-threonine aldolase"/>
    <property type="match status" value="1"/>
</dbReference>
<dbReference type="InterPro" id="IPR015421">
    <property type="entry name" value="PyrdxlP-dep_Trfase_major"/>
</dbReference>
<organism evidence="7 8">
    <name type="scientific">Proteiniborus ethanoligenes</name>
    <dbReference type="NCBI Taxonomy" id="415015"/>
    <lineage>
        <taxon>Bacteria</taxon>
        <taxon>Bacillati</taxon>
        <taxon>Bacillota</taxon>
        <taxon>Clostridia</taxon>
        <taxon>Eubacteriales</taxon>
        <taxon>Proteiniborus</taxon>
    </lineage>
</organism>
<dbReference type="NCBIfam" id="NF041359">
    <property type="entry name" value="GntG_guanitoxin"/>
    <property type="match status" value="1"/>
</dbReference>
<dbReference type="GO" id="GO:0006567">
    <property type="term" value="P:L-threonine catabolic process"/>
    <property type="evidence" value="ECO:0007669"/>
    <property type="project" value="TreeGrafter"/>
</dbReference>
<evidence type="ECO:0000256" key="1">
    <source>
        <dbReference type="ARBA" id="ARBA00001933"/>
    </source>
</evidence>
<dbReference type="CDD" id="cd06502">
    <property type="entry name" value="TA_like"/>
    <property type="match status" value="1"/>
</dbReference>
<dbReference type="AlphaFoldDB" id="A0A1H3Q635"/>
<dbReference type="InterPro" id="IPR023603">
    <property type="entry name" value="Low_specificity_L-TA-like"/>
</dbReference>
<dbReference type="EMBL" id="FNQE01000018">
    <property type="protein sequence ID" value="SDZ08485.1"/>
    <property type="molecule type" value="Genomic_DNA"/>
</dbReference>
<dbReference type="RefSeq" id="WP_091730088.1">
    <property type="nucleotide sequence ID" value="NZ_FNQE01000018.1"/>
</dbReference>
<dbReference type="InterPro" id="IPR015422">
    <property type="entry name" value="PyrdxlP-dep_Trfase_small"/>
</dbReference>
<evidence type="ECO:0000256" key="4">
    <source>
        <dbReference type="ARBA" id="ARBA00023239"/>
    </source>
</evidence>
<evidence type="ECO:0000256" key="2">
    <source>
        <dbReference type="ARBA" id="ARBA00006966"/>
    </source>
</evidence>
<accession>A0A1H3Q635</accession>
<dbReference type="FunFam" id="3.40.640.10:FF:000030">
    <property type="entry name" value="Low-specificity L-threonine aldolase"/>
    <property type="match status" value="1"/>
</dbReference>
<dbReference type="GO" id="GO:0008732">
    <property type="term" value="F:L-allo-threonine aldolase activity"/>
    <property type="evidence" value="ECO:0007669"/>
    <property type="project" value="TreeGrafter"/>
</dbReference>
<name>A0A1H3Q635_9FIRM</name>
<dbReference type="InterPro" id="IPR001597">
    <property type="entry name" value="ArAA_b-elim_lyase/Thr_aldolase"/>
</dbReference>
<sequence>MRVIDFRSDTLTQPTVEMRQAMLNAELGDDVYGEDPTINKLEEMGAKLVGKEAALFVPSGTMGNQLAVLCHTQRGDEIILEERSHIYNYEAGGIAFLSGVQPRIVKGDNGIMSAGDVEKAIVTDKDIHHPQTGLICIENTHNMAGGIVVPLEAMEEIYELGRKYSLPIHLDGARVFNASTALGCDVRDITKYCDSIMFCLSKGLCAPVGSILAGSKDFIDKARRYRKMLGGGMRQAGILAAAGIIALTDMIQRLSEDHGNAKLLAKGLKYIEGIHISMDTVQSNIVMVDISSPKYSSYSLVDKLKEKGILASDINSSRIRFVTHKYISKDDIEHTISVFKEILQ</sequence>
<dbReference type="Gene3D" id="3.90.1150.10">
    <property type="entry name" value="Aspartate Aminotransferase, domain 1"/>
    <property type="match status" value="1"/>
</dbReference>
<evidence type="ECO:0000256" key="5">
    <source>
        <dbReference type="PIRSR" id="PIRSR017617-1"/>
    </source>
</evidence>
<dbReference type="NCBIfam" id="NF007825">
    <property type="entry name" value="PRK10534.1"/>
    <property type="match status" value="1"/>
</dbReference>
<dbReference type="SUPFAM" id="SSF53383">
    <property type="entry name" value="PLP-dependent transferases"/>
    <property type="match status" value="1"/>
</dbReference>
<proteinExistence type="inferred from homology"/>
<dbReference type="GO" id="GO:0005829">
    <property type="term" value="C:cytosol"/>
    <property type="evidence" value="ECO:0007669"/>
    <property type="project" value="TreeGrafter"/>
</dbReference>
<dbReference type="PANTHER" id="PTHR48097:SF9">
    <property type="entry name" value="L-THREONINE ALDOLASE"/>
    <property type="match status" value="1"/>
</dbReference>
<dbReference type="Gene3D" id="3.40.640.10">
    <property type="entry name" value="Type I PLP-dependent aspartate aminotransferase-like (Major domain)"/>
    <property type="match status" value="1"/>
</dbReference>
<dbReference type="PIRSF" id="PIRSF017617">
    <property type="entry name" value="Thr_aldolase"/>
    <property type="match status" value="1"/>
</dbReference>
<comment type="similarity">
    <text evidence="2">Belongs to the threonine aldolase family.</text>
</comment>
<feature type="domain" description="Aromatic amino acid beta-eliminating lyase/threonine aldolase" evidence="6">
    <location>
        <begin position="5"/>
        <end position="289"/>
    </location>
</feature>
<dbReference type="OrthoDB" id="9774495at2"/>
<evidence type="ECO:0000259" key="6">
    <source>
        <dbReference type="Pfam" id="PF01212"/>
    </source>
</evidence>
<dbReference type="GO" id="GO:0006545">
    <property type="term" value="P:glycine biosynthetic process"/>
    <property type="evidence" value="ECO:0007669"/>
    <property type="project" value="TreeGrafter"/>
</dbReference>
<keyword evidence="3" id="KW-0663">Pyridoxal phosphate</keyword>
<dbReference type="PANTHER" id="PTHR48097">
    <property type="entry name" value="L-THREONINE ALDOLASE-RELATED"/>
    <property type="match status" value="1"/>
</dbReference>
<dbReference type="Pfam" id="PF01212">
    <property type="entry name" value="Beta_elim_lyase"/>
    <property type="match status" value="1"/>
</dbReference>